<feature type="transmembrane region" description="Helical" evidence="6">
    <location>
        <begin position="381"/>
        <end position="401"/>
    </location>
</feature>
<evidence type="ECO:0000256" key="1">
    <source>
        <dbReference type="ARBA" id="ARBA00004651"/>
    </source>
</evidence>
<feature type="transmembrane region" description="Helical" evidence="6">
    <location>
        <begin position="219"/>
        <end position="248"/>
    </location>
</feature>
<dbReference type="Proteomes" id="UP001500984">
    <property type="component" value="Unassembled WGS sequence"/>
</dbReference>
<evidence type="ECO:0000313" key="8">
    <source>
        <dbReference type="EMBL" id="GAA2100981.1"/>
    </source>
</evidence>
<evidence type="ECO:0000256" key="5">
    <source>
        <dbReference type="ARBA" id="ARBA00023136"/>
    </source>
</evidence>
<evidence type="ECO:0000256" key="3">
    <source>
        <dbReference type="ARBA" id="ARBA00022692"/>
    </source>
</evidence>
<dbReference type="RefSeq" id="WP_344337416.1">
    <property type="nucleotide sequence ID" value="NZ_BAAAPZ010000008.1"/>
</dbReference>
<dbReference type="Pfam" id="PF02687">
    <property type="entry name" value="FtsX"/>
    <property type="match status" value="1"/>
</dbReference>
<keyword evidence="5 6" id="KW-0472">Membrane</keyword>
<evidence type="ECO:0000256" key="4">
    <source>
        <dbReference type="ARBA" id="ARBA00022989"/>
    </source>
</evidence>
<protein>
    <submittedName>
        <fullName evidence="8">FtsX-like permease family protein</fullName>
    </submittedName>
</protein>
<proteinExistence type="predicted"/>
<organism evidence="8 9">
    <name type="scientific">Brevibacterium salitolerans</name>
    <dbReference type="NCBI Taxonomy" id="1403566"/>
    <lineage>
        <taxon>Bacteria</taxon>
        <taxon>Bacillati</taxon>
        <taxon>Actinomycetota</taxon>
        <taxon>Actinomycetes</taxon>
        <taxon>Micrococcales</taxon>
        <taxon>Brevibacteriaceae</taxon>
        <taxon>Brevibacterium</taxon>
    </lineage>
</organism>
<keyword evidence="2" id="KW-1003">Cell membrane</keyword>
<name>A0ABN2WXJ1_9MICO</name>
<feature type="transmembrane region" description="Helical" evidence="6">
    <location>
        <begin position="21"/>
        <end position="44"/>
    </location>
</feature>
<feature type="transmembrane region" description="Helical" evidence="6">
    <location>
        <begin position="281"/>
        <end position="302"/>
    </location>
</feature>
<comment type="subcellular location">
    <subcellularLocation>
        <location evidence="1">Cell membrane</location>
        <topology evidence="1">Multi-pass membrane protein</topology>
    </subcellularLocation>
</comment>
<evidence type="ECO:0000259" key="7">
    <source>
        <dbReference type="Pfam" id="PF02687"/>
    </source>
</evidence>
<comment type="caution">
    <text evidence="8">The sequence shown here is derived from an EMBL/GenBank/DDBJ whole genome shotgun (WGS) entry which is preliminary data.</text>
</comment>
<feature type="transmembrane region" description="Helical" evidence="6">
    <location>
        <begin position="322"/>
        <end position="343"/>
    </location>
</feature>
<gene>
    <name evidence="8" type="ORF">GCM10009823_23650</name>
</gene>
<dbReference type="EMBL" id="BAAAPZ010000008">
    <property type="protein sequence ID" value="GAA2100981.1"/>
    <property type="molecule type" value="Genomic_DNA"/>
</dbReference>
<evidence type="ECO:0000256" key="2">
    <source>
        <dbReference type="ARBA" id="ARBA00022475"/>
    </source>
</evidence>
<feature type="transmembrane region" description="Helical" evidence="6">
    <location>
        <begin position="193"/>
        <end position="213"/>
    </location>
</feature>
<keyword evidence="9" id="KW-1185">Reference proteome</keyword>
<keyword evidence="3 6" id="KW-0812">Transmembrane</keyword>
<feature type="transmembrane region" description="Helical" evidence="6">
    <location>
        <begin position="56"/>
        <end position="77"/>
    </location>
</feature>
<evidence type="ECO:0000313" key="9">
    <source>
        <dbReference type="Proteomes" id="UP001500984"/>
    </source>
</evidence>
<feature type="transmembrane region" description="Helical" evidence="6">
    <location>
        <begin position="150"/>
        <end position="172"/>
    </location>
</feature>
<accession>A0ABN2WXJ1</accession>
<feature type="transmembrane region" description="Helical" evidence="6">
    <location>
        <begin position="112"/>
        <end position="138"/>
    </location>
</feature>
<feature type="transmembrane region" description="Helical" evidence="6">
    <location>
        <begin position="407"/>
        <end position="430"/>
    </location>
</feature>
<feature type="domain" description="ABC3 transporter permease C-terminal" evidence="7">
    <location>
        <begin position="74"/>
        <end position="173"/>
    </location>
</feature>
<keyword evidence="4 6" id="KW-1133">Transmembrane helix</keyword>
<sequence length="447" mass="46848">MNPYAVFLLIRPSRSSVLLARLQLLASGTTTLLAFAVAMLAAAFRNVPTEEIGYTVLAVSLVGLLIVPLLTLGSATVRLAARSRDDRLATLRLLGATAGQVRRVAVAEVTAIAAAGVLLGTALAAALPFLLSLLTIYGQPLRAEDLWLPWWVTTALPVVLVMVAAISGLFGLRRVVLSPLGVRMRQDAPTLSRLRFVAALVVLAGAVLVMQNISPGWGAVVITAAVAASVLGIMAMLGVAGPFVLALFSRRCARRTEDAARLLAARGVLEDPQAAWRSVSALALASFVLIPAGSMLGFLETIQAGESREIMTADQLLLFSDARIMVIALAAISFLVVACQVAITQTAAVIERRDLYVACDRIGMPVAEMDRARRLRVTMPAAVAVLGAAGAAIALAFWLVVAAAVTAPLFIATTVLILLLGLLLVHGGVVSTRPVLRRVLATPARGE</sequence>
<dbReference type="InterPro" id="IPR003838">
    <property type="entry name" value="ABC3_permease_C"/>
</dbReference>
<reference evidence="8 9" key="1">
    <citation type="journal article" date="2019" name="Int. J. Syst. Evol. Microbiol.">
        <title>The Global Catalogue of Microorganisms (GCM) 10K type strain sequencing project: providing services to taxonomists for standard genome sequencing and annotation.</title>
        <authorList>
            <consortium name="The Broad Institute Genomics Platform"/>
            <consortium name="The Broad Institute Genome Sequencing Center for Infectious Disease"/>
            <person name="Wu L."/>
            <person name="Ma J."/>
        </authorList>
    </citation>
    <scope>NUCLEOTIDE SEQUENCE [LARGE SCALE GENOMIC DNA]</scope>
    <source>
        <strain evidence="8 9">JCM 15900</strain>
    </source>
</reference>
<evidence type="ECO:0000256" key="6">
    <source>
        <dbReference type="SAM" id="Phobius"/>
    </source>
</evidence>